<keyword evidence="1" id="KW-0812">Transmembrane</keyword>
<name>A0ABX2IT11_9RHOB</name>
<keyword evidence="1" id="KW-1133">Transmembrane helix</keyword>
<sequence>MTRASELTAINCTNCGAGLDVLGGGRVVSHVCGYCGSVLDAQHDYKVLKQFTDMPRPTTPFRIGMSGVINGVEFTIIGTLGKREDYRGRTWLWTDHQLFSPTHGYAWLTVENGHFVFTRKMREQPNQSWISSDLVEMSDYPPVAWFKGKSYKYFSTTTGRTVFVEGEFNWLPEVGDQNTAIALMSDDSMLRYVDGKTEREIELSTYLPFEETCTAFGLETENFQRDVHPLQPFTGSGNKAFVRKVFLGFAAISLFASVIFLMLPGTLLLSEPDIPDPSLPRIFEFQIENPDQLTQISIRSNVSNNWAAYTLELTDPKGETVFDTFRQTSYYHGREGGENWTEGSQRANIRFRPTEAGTYKLNLDREDGSVETRISVSVRSNITTSLWTFLAMGFFGIAALFIPNGKTRHNSKRWAKSDWSDD</sequence>
<reference evidence="2 3" key="1">
    <citation type="submission" date="2020-06" db="EMBL/GenBank/DDBJ databases">
        <title>Sulfitobacter algicola sp. nov., isolated from green algae.</title>
        <authorList>
            <person name="Wang C."/>
        </authorList>
    </citation>
    <scope>NUCLEOTIDE SEQUENCE [LARGE SCALE GENOMIC DNA]</scope>
    <source>
        <strain evidence="2 3">1151</strain>
    </source>
</reference>
<evidence type="ECO:0000313" key="2">
    <source>
        <dbReference type="EMBL" id="NSX53338.1"/>
    </source>
</evidence>
<protein>
    <submittedName>
        <fullName evidence="2">DUF4178 domain-containing protein</fullName>
    </submittedName>
</protein>
<dbReference type="EMBL" id="JABUFE010000001">
    <property type="protein sequence ID" value="NSX53338.1"/>
    <property type="molecule type" value="Genomic_DNA"/>
</dbReference>
<feature type="transmembrane region" description="Helical" evidence="1">
    <location>
        <begin position="385"/>
        <end position="403"/>
    </location>
</feature>
<gene>
    <name evidence="2" type="ORF">HRQ87_00830</name>
</gene>
<dbReference type="Proteomes" id="UP000777935">
    <property type="component" value="Unassembled WGS sequence"/>
</dbReference>
<accession>A0ABX2IT11</accession>
<keyword evidence="1" id="KW-0472">Membrane</keyword>
<proteinExistence type="predicted"/>
<organism evidence="2 3">
    <name type="scientific">Parasulfitobacter algicola</name>
    <dbReference type="NCBI Taxonomy" id="2614809"/>
    <lineage>
        <taxon>Bacteria</taxon>
        <taxon>Pseudomonadati</taxon>
        <taxon>Pseudomonadota</taxon>
        <taxon>Alphaproteobacteria</taxon>
        <taxon>Rhodobacterales</taxon>
        <taxon>Roseobacteraceae</taxon>
        <taxon>Parasulfitobacter</taxon>
    </lineage>
</organism>
<dbReference type="RefSeq" id="WP_174134458.1">
    <property type="nucleotide sequence ID" value="NZ_JABUFE010000001.1"/>
</dbReference>
<dbReference type="Gene3D" id="2.60.120.380">
    <property type="match status" value="1"/>
</dbReference>
<comment type="caution">
    <text evidence="2">The sequence shown here is derived from an EMBL/GenBank/DDBJ whole genome shotgun (WGS) entry which is preliminary data.</text>
</comment>
<evidence type="ECO:0000256" key="1">
    <source>
        <dbReference type="SAM" id="Phobius"/>
    </source>
</evidence>
<feature type="transmembrane region" description="Helical" evidence="1">
    <location>
        <begin position="245"/>
        <end position="269"/>
    </location>
</feature>
<evidence type="ECO:0000313" key="3">
    <source>
        <dbReference type="Proteomes" id="UP000777935"/>
    </source>
</evidence>
<keyword evidence="3" id="KW-1185">Reference proteome</keyword>